<dbReference type="AlphaFoldDB" id="A0AAW0DNW0"/>
<dbReference type="Gene3D" id="1.20.5.170">
    <property type="match status" value="1"/>
</dbReference>
<accession>A0AAW0DNW0</accession>
<gene>
    <name evidence="2" type="ORF">R3P38DRAFT_2503193</name>
</gene>
<feature type="compositionally biased region" description="Low complexity" evidence="1">
    <location>
        <begin position="288"/>
        <end position="299"/>
    </location>
</feature>
<comment type="caution">
    <text evidence="2">The sequence shown here is derived from an EMBL/GenBank/DDBJ whole genome shotgun (WGS) entry which is preliminary data.</text>
</comment>
<feature type="region of interest" description="Disordered" evidence="1">
    <location>
        <begin position="244"/>
        <end position="321"/>
    </location>
</feature>
<sequence length="383" mass="41545">MSRDGKHIPTRPGFHRQLTTLRDALPSGIMGNTARKALGGELKDTIFDAATLWDRAYGSTTMILHVEGTTIPNTPSDPQHLRASVYLPPRFVQAHQATHPAIARIVQLFIEELGVATVQQWKADAQHQGWSMTQGGYGAAHNPHTSVLVPNPEPNSSHYNFYGRPPGVLDNLLHTAPAPPAPPAPAPAVVVIEDDDDDDEQFDDATINIMDALERAAYAESRVQELERQVDHLEAQLAAAERRTTRLQDQVQSRGMFSSGTPAPGTPPRSQAALRAQLPRTPVRSMTPSRSEPIASSSRAPPPYSPSHARSPLAATASNDSHFPRHLVPRLNNFVRDNGLEEFAISISMALTQNHAAKWYEELCALGIDAGAVSVLLADLAAV</sequence>
<evidence type="ECO:0000313" key="2">
    <source>
        <dbReference type="EMBL" id="KAK7052793.1"/>
    </source>
</evidence>
<reference evidence="2 3" key="1">
    <citation type="journal article" date="2024" name="J Genomics">
        <title>Draft genome sequencing and assembly of Favolaschia claudopus CIRM-BRFM 2984 isolated from oak limbs.</title>
        <authorList>
            <person name="Navarro D."/>
            <person name="Drula E."/>
            <person name="Chaduli D."/>
            <person name="Cazenave R."/>
            <person name="Ahrendt S."/>
            <person name="Wang J."/>
            <person name="Lipzen A."/>
            <person name="Daum C."/>
            <person name="Barry K."/>
            <person name="Grigoriev I.V."/>
            <person name="Favel A."/>
            <person name="Rosso M.N."/>
            <person name="Martin F."/>
        </authorList>
    </citation>
    <scope>NUCLEOTIDE SEQUENCE [LARGE SCALE GENOMIC DNA]</scope>
    <source>
        <strain evidence="2 3">CIRM-BRFM 2984</strain>
    </source>
</reference>
<evidence type="ECO:0000256" key="1">
    <source>
        <dbReference type="SAM" id="MobiDB-lite"/>
    </source>
</evidence>
<evidence type="ECO:0000313" key="3">
    <source>
        <dbReference type="Proteomes" id="UP001362999"/>
    </source>
</evidence>
<organism evidence="2 3">
    <name type="scientific">Favolaschia claudopus</name>
    <dbReference type="NCBI Taxonomy" id="2862362"/>
    <lineage>
        <taxon>Eukaryota</taxon>
        <taxon>Fungi</taxon>
        <taxon>Dikarya</taxon>
        <taxon>Basidiomycota</taxon>
        <taxon>Agaricomycotina</taxon>
        <taxon>Agaricomycetes</taxon>
        <taxon>Agaricomycetidae</taxon>
        <taxon>Agaricales</taxon>
        <taxon>Marasmiineae</taxon>
        <taxon>Mycenaceae</taxon>
        <taxon>Favolaschia</taxon>
    </lineage>
</organism>
<name>A0AAW0DNW0_9AGAR</name>
<dbReference type="Proteomes" id="UP001362999">
    <property type="component" value="Unassembled WGS sequence"/>
</dbReference>
<proteinExistence type="predicted"/>
<dbReference type="EMBL" id="JAWWNJ010000007">
    <property type="protein sequence ID" value="KAK7052793.1"/>
    <property type="molecule type" value="Genomic_DNA"/>
</dbReference>
<keyword evidence="3" id="KW-1185">Reference proteome</keyword>
<feature type="compositionally biased region" description="Polar residues" evidence="1">
    <location>
        <begin position="247"/>
        <end position="261"/>
    </location>
</feature>
<protein>
    <submittedName>
        <fullName evidence="2">Uncharacterized protein</fullName>
    </submittedName>
</protein>
<dbReference type="SUPFAM" id="SSF57997">
    <property type="entry name" value="Tropomyosin"/>
    <property type="match status" value="1"/>
</dbReference>